<dbReference type="GO" id="GO:0009307">
    <property type="term" value="P:DNA restriction-modification system"/>
    <property type="evidence" value="ECO:0007669"/>
    <property type="project" value="UniProtKB-KW"/>
</dbReference>
<reference evidence="5" key="1">
    <citation type="journal article" date="2021" name="PeerJ">
        <title>Extensive microbial diversity within the chicken gut microbiome revealed by metagenomics and culture.</title>
        <authorList>
            <person name="Gilroy R."/>
            <person name="Ravi A."/>
            <person name="Getino M."/>
            <person name="Pursley I."/>
            <person name="Horton D.L."/>
            <person name="Alikhan N.F."/>
            <person name="Baker D."/>
            <person name="Gharbi K."/>
            <person name="Hall N."/>
            <person name="Watson M."/>
            <person name="Adriaenssens E.M."/>
            <person name="Foster-Nyarko E."/>
            <person name="Jarju S."/>
            <person name="Secka A."/>
            <person name="Antonio M."/>
            <person name="Oren A."/>
            <person name="Chaudhuri R.R."/>
            <person name="La Ragione R."/>
            <person name="Hildebrand F."/>
            <person name="Pallen M.J."/>
        </authorList>
    </citation>
    <scope>NUCLEOTIDE SEQUENCE</scope>
    <source>
        <strain evidence="5">USASDec5-558</strain>
    </source>
</reference>
<dbReference type="EC" id="3.1.21.-" evidence="5"/>
<keyword evidence="5" id="KW-0378">Hydrolase</keyword>
<dbReference type="Pfam" id="PF01420">
    <property type="entry name" value="Methylase_S"/>
    <property type="match status" value="2"/>
</dbReference>
<keyword evidence="2" id="KW-0680">Restriction system</keyword>
<dbReference type="CDD" id="cd17262">
    <property type="entry name" value="RMtype1_S_Aco12261I-TRD2-CR2"/>
    <property type="match status" value="1"/>
</dbReference>
<dbReference type="GO" id="GO:0003677">
    <property type="term" value="F:DNA binding"/>
    <property type="evidence" value="ECO:0007669"/>
    <property type="project" value="UniProtKB-KW"/>
</dbReference>
<keyword evidence="3" id="KW-0238">DNA-binding</keyword>
<dbReference type="InterPro" id="IPR044946">
    <property type="entry name" value="Restrct_endonuc_typeI_TRD_sf"/>
</dbReference>
<dbReference type="GO" id="GO:0004519">
    <property type="term" value="F:endonuclease activity"/>
    <property type="evidence" value="ECO:0007669"/>
    <property type="project" value="UniProtKB-KW"/>
</dbReference>
<name>A0A9D2B1C7_9GAMM</name>
<dbReference type="CDD" id="cd17521">
    <property type="entry name" value="RMtype1_S_Sau13435ORF2165P_TRD2-CR2_like"/>
    <property type="match status" value="1"/>
</dbReference>
<evidence type="ECO:0000313" key="5">
    <source>
        <dbReference type="EMBL" id="HIX57548.1"/>
    </source>
</evidence>
<feature type="non-terminal residue" evidence="5">
    <location>
        <position position="1"/>
    </location>
</feature>
<comment type="similarity">
    <text evidence="1">Belongs to the type-I restriction system S methylase family.</text>
</comment>
<dbReference type="InterPro" id="IPR051212">
    <property type="entry name" value="Type-I_RE_S_subunit"/>
</dbReference>
<sequence length="357" mass="39781">IYDYYGATGVIDKVADFIFDGRFLLIGEDGANLISKVKNNAFIANGKYWVNNHAHVFADNGVASLDYLAHFINAISLEPYLTYSAQPKLTQGKLLSIFVPLPPLEEQRRIVAKLDDIMGNLERMDQAYTELSGPMVKHFKNLVLQQAISGQLVPQLDSEPAVEQIGSAPTKEEEPFALPKKWKWVRLKSLAAHIQYGYTASASDSGEVKLLRITDLHEGKVNWDSVPFCSISSADIAKFKLLPNDIVIARSGATVGKSFKVGQIEHEAVFASYLIRIGLNDKLPVSASYIKTYLDSPTYWHSIFQSARGTAMKNVNAQQLGALLIPLPPLEEQRRIVARIEELFGDVDKLLEWQQFA</sequence>
<keyword evidence="5" id="KW-0540">Nuclease</keyword>
<reference evidence="5" key="2">
    <citation type="submission" date="2021-04" db="EMBL/GenBank/DDBJ databases">
        <authorList>
            <person name="Gilroy R."/>
        </authorList>
    </citation>
    <scope>NUCLEOTIDE SEQUENCE</scope>
    <source>
        <strain evidence="5">USASDec5-558</strain>
    </source>
</reference>
<evidence type="ECO:0000256" key="2">
    <source>
        <dbReference type="ARBA" id="ARBA00022747"/>
    </source>
</evidence>
<protein>
    <submittedName>
        <fullName evidence="5">Restriction endonuclease subunit S</fullName>
        <ecNumber evidence="5">3.1.21.-</ecNumber>
    </submittedName>
</protein>
<dbReference type="GO" id="GO:0016787">
    <property type="term" value="F:hydrolase activity"/>
    <property type="evidence" value="ECO:0007669"/>
    <property type="project" value="UniProtKB-KW"/>
</dbReference>
<keyword evidence="5" id="KW-0255">Endonuclease</keyword>
<dbReference type="PANTHER" id="PTHR43140">
    <property type="entry name" value="TYPE-1 RESTRICTION ENZYME ECOKI SPECIFICITY PROTEIN"/>
    <property type="match status" value="1"/>
</dbReference>
<organism evidence="5 6">
    <name type="scientific">Candidatus Anaerobiospirillum pullistercoris</name>
    <dbReference type="NCBI Taxonomy" id="2838452"/>
    <lineage>
        <taxon>Bacteria</taxon>
        <taxon>Pseudomonadati</taxon>
        <taxon>Pseudomonadota</taxon>
        <taxon>Gammaproteobacteria</taxon>
        <taxon>Aeromonadales</taxon>
        <taxon>Succinivibrionaceae</taxon>
        <taxon>Anaerobiospirillum</taxon>
    </lineage>
</organism>
<evidence type="ECO:0000313" key="6">
    <source>
        <dbReference type="Proteomes" id="UP000886829"/>
    </source>
</evidence>
<dbReference type="PANTHER" id="PTHR43140:SF1">
    <property type="entry name" value="TYPE I RESTRICTION ENZYME ECOKI SPECIFICITY SUBUNIT"/>
    <property type="match status" value="1"/>
</dbReference>
<dbReference type="SUPFAM" id="SSF116734">
    <property type="entry name" value="DNA methylase specificity domain"/>
    <property type="match status" value="2"/>
</dbReference>
<evidence type="ECO:0000256" key="1">
    <source>
        <dbReference type="ARBA" id="ARBA00010923"/>
    </source>
</evidence>
<proteinExistence type="inferred from homology"/>
<accession>A0A9D2B1C7</accession>
<evidence type="ECO:0000256" key="3">
    <source>
        <dbReference type="ARBA" id="ARBA00023125"/>
    </source>
</evidence>
<dbReference type="InterPro" id="IPR000055">
    <property type="entry name" value="Restrct_endonuc_typeI_TRD"/>
</dbReference>
<dbReference type="AlphaFoldDB" id="A0A9D2B1C7"/>
<dbReference type="Gene3D" id="3.90.220.20">
    <property type="entry name" value="DNA methylase specificity domains"/>
    <property type="match status" value="2"/>
</dbReference>
<feature type="domain" description="Type I restriction modification DNA specificity" evidence="4">
    <location>
        <begin position="179"/>
        <end position="344"/>
    </location>
</feature>
<dbReference type="EMBL" id="DXEV01000172">
    <property type="protein sequence ID" value="HIX57548.1"/>
    <property type="molecule type" value="Genomic_DNA"/>
</dbReference>
<dbReference type="Proteomes" id="UP000886829">
    <property type="component" value="Unassembled WGS sequence"/>
</dbReference>
<feature type="domain" description="Type I restriction modification DNA specificity" evidence="4">
    <location>
        <begin position="7"/>
        <end position="119"/>
    </location>
</feature>
<gene>
    <name evidence="5" type="ORF">H9850_08785</name>
</gene>
<comment type="caution">
    <text evidence="5">The sequence shown here is derived from an EMBL/GenBank/DDBJ whole genome shotgun (WGS) entry which is preliminary data.</text>
</comment>
<evidence type="ECO:0000259" key="4">
    <source>
        <dbReference type="Pfam" id="PF01420"/>
    </source>
</evidence>